<evidence type="ECO:0000256" key="2">
    <source>
        <dbReference type="ARBA" id="ARBA00022737"/>
    </source>
</evidence>
<reference evidence="4" key="1">
    <citation type="journal article" date="2022" name="Plant J.">
        <title>Strategies of tolerance reflected in two North American maple genomes.</title>
        <authorList>
            <person name="McEvoy S.L."/>
            <person name="Sezen U.U."/>
            <person name="Trouern-Trend A."/>
            <person name="McMahon S.M."/>
            <person name="Schaberg P.G."/>
            <person name="Yang J."/>
            <person name="Wegrzyn J.L."/>
            <person name="Swenson N.G."/>
        </authorList>
    </citation>
    <scope>NUCLEOTIDE SEQUENCE</scope>
    <source>
        <strain evidence="4">NS2018</strain>
    </source>
</reference>
<dbReference type="AlphaFoldDB" id="A0AA39SHY9"/>
<dbReference type="GO" id="GO:0010019">
    <property type="term" value="P:chloroplast-nucleus signaling pathway"/>
    <property type="evidence" value="ECO:0007669"/>
    <property type="project" value="TreeGrafter"/>
</dbReference>
<dbReference type="InterPro" id="IPR002885">
    <property type="entry name" value="PPR_rpt"/>
</dbReference>
<dbReference type="NCBIfam" id="TIGR00756">
    <property type="entry name" value="PPR"/>
    <property type="match status" value="3"/>
</dbReference>
<evidence type="ECO:0000256" key="1">
    <source>
        <dbReference type="ARBA" id="ARBA00007626"/>
    </source>
</evidence>
<name>A0AA39SHY9_ACESA</name>
<gene>
    <name evidence="4" type="ORF">LWI29_034553</name>
</gene>
<sequence>MTQNNLLPDIWTYNMLINGFCNEGKLDEALRLRSEMENLKLLPDVYVQYVINGCFEKGSSSKAFELVDEMNEKGVKPDAVTHNVIIKWYCKEGKIDEASKTVGKMEESGFSPIVLLLIL</sequence>
<keyword evidence="5" id="KW-1185">Reference proteome</keyword>
<dbReference type="PROSITE" id="PS51375">
    <property type="entry name" value="PPR"/>
    <property type="match status" value="2"/>
</dbReference>
<dbReference type="PANTHER" id="PTHR47936:SF1">
    <property type="entry name" value="PENTATRICOPEPTIDE REPEAT-CONTAINING PROTEIN GUN1, CHLOROPLASTIC"/>
    <property type="match status" value="1"/>
</dbReference>
<dbReference type="InterPro" id="IPR011990">
    <property type="entry name" value="TPR-like_helical_dom_sf"/>
</dbReference>
<dbReference type="Pfam" id="PF12854">
    <property type="entry name" value="PPR_1"/>
    <property type="match status" value="1"/>
</dbReference>
<keyword evidence="2" id="KW-0677">Repeat</keyword>
<accession>A0AA39SHY9</accession>
<evidence type="ECO:0000313" key="5">
    <source>
        <dbReference type="Proteomes" id="UP001168877"/>
    </source>
</evidence>
<feature type="repeat" description="PPR" evidence="3">
    <location>
        <begin position="9"/>
        <end position="43"/>
    </location>
</feature>
<evidence type="ECO:0000313" key="4">
    <source>
        <dbReference type="EMBL" id="KAK0593301.1"/>
    </source>
</evidence>
<dbReference type="GO" id="GO:0009507">
    <property type="term" value="C:chloroplast"/>
    <property type="evidence" value="ECO:0007669"/>
    <property type="project" value="TreeGrafter"/>
</dbReference>
<evidence type="ECO:0008006" key="6">
    <source>
        <dbReference type="Google" id="ProtNLM"/>
    </source>
</evidence>
<dbReference type="PANTHER" id="PTHR47936">
    <property type="entry name" value="PPR_LONG DOMAIN-CONTAINING PROTEIN"/>
    <property type="match status" value="1"/>
</dbReference>
<dbReference type="Proteomes" id="UP001168877">
    <property type="component" value="Unassembled WGS sequence"/>
</dbReference>
<reference evidence="4" key="2">
    <citation type="submission" date="2023-06" db="EMBL/GenBank/DDBJ databases">
        <authorList>
            <person name="Swenson N.G."/>
            <person name="Wegrzyn J.L."/>
            <person name="Mcevoy S.L."/>
        </authorList>
    </citation>
    <scope>NUCLEOTIDE SEQUENCE</scope>
    <source>
        <strain evidence="4">NS2018</strain>
        <tissue evidence="4">Leaf</tissue>
    </source>
</reference>
<comment type="similarity">
    <text evidence="1">Belongs to the PPR family. P subfamily.</text>
</comment>
<dbReference type="Gene3D" id="1.25.40.10">
    <property type="entry name" value="Tetratricopeptide repeat domain"/>
    <property type="match status" value="1"/>
</dbReference>
<dbReference type="GO" id="GO:0031930">
    <property type="term" value="P:mitochondria-nucleus signaling pathway"/>
    <property type="evidence" value="ECO:0007669"/>
    <property type="project" value="TreeGrafter"/>
</dbReference>
<comment type="caution">
    <text evidence="4">The sequence shown here is derived from an EMBL/GenBank/DDBJ whole genome shotgun (WGS) entry which is preliminary data.</text>
</comment>
<feature type="repeat" description="PPR" evidence="3">
    <location>
        <begin position="78"/>
        <end position="112"/>
    </location>
</feature>
<evidence type="ECO:0000256" key="3">
    <source>
        <dbReference type="PROSITE-ProRule" id="PRU00708"/>
    </source>
</evidence>
<dbReference type="EMBL" id="JAUESC010000380">
    <property type="protein sequence ID" value="KAK0593301.1"/>
    <property type="molecule type" value="Genomic_DNA"/>
</dbReference>
<proteinExistence type="inferred from homology"/>
<protein>
    <recommendedName>
        <fullName evidence="6">Pentatricopeptide repeat-containing protein</fullName>
    </recommendedName>
</protein>
<organism evidence="4 5">
    <name type="scientific">Acer saccharum</name>
    <name type="common">Sugar maple</name>
    <dbReference type="NCBI Taxonomy" id="4024"/>
    <lineage>
        <taxon>Eukaryota</taxon>
        <taxon>Viridiplantae</taxon>
        <taxon>Streptophyta</taxon>
        <taxon>Embryophyta</taxon>
        <taxon>Tracheophyta</taxon>
        <taxon>Spermatophyta</taxon>
        <taxon>Magnoliopsida</taxon>
        <taxon>eudicotyledons</taxon>
        <taxon>Gunneridae</taxon>
        <taxon>Pentapetalae</taxon>
        <taxon>rosids</taxon>
        <taxon>malvids</taxon>
        <taxon>Sapindales</taxon>
        <taxon>Sapindaceae</taxon>
        <taxon>Hippocastanoideae</taxon>
        <taxon>Acereae</taxon>
        <taxon>Acer</taxon>
    </lineage>
</organism>
<dbReference type="Pfam" id="PF13041">
    <property type="entry name" value="PPR_2"/>
    <property type="match status" value="1"/>
</dbReference>